<proteinExistence type="predicted"/>
<gene>
    <name evidence="2" type="ORF">IV454_09095</name>
</gene>
<evidence type="ECO:0000259" key="1">
    <source>
        <dbReference type="Pfam" id="PF14243"/>
    </source>
</evidence>
<dbReference type="InterPro" id="IPR025643">
    <property type="entry name" value="R2K_3"/>
</dbReference>
<dbReference type="RefSeq" id="WP_206091216.1">
    <property type="nucleotide sequence ID" value="NZ_CP065053.1"/>
</dbReference>
<name>A0AA49AA85_9BURK</name>
<keyword evidence="3" id="KW-1185">Reference proteome</keyword>
<evidence type="ECO:0000313" key="3">
    <source>
        <dbReference type="Proteomes" id="UP000662888"/>
    </source>
</evidence>
<dbReference type="EMBL" id="CP065053">
    <property type="protein sequence ID" value="QPI51632.1"/>
    <property type="molecule type" value="Genomic_DNA"/>
</dbReference>
<reference evidence="2 3" key="1">
    <citation type="submission" date="2020-11" db="EMBL/GenBank/DDBJ databases">
        <authorList>
            <person name="Sun Q."/>
        </authorList>
    </citation>
    <scope>NUCLEOTIDE SEQUENCE [LARGE SCALE GENOMIC DNA]</scope>
    <source>
        <strain evidence="2 3">P8398</strain>
    </source>
</reference>
<dbReference type="Proteomes" id="UP000662888">
    <property type="component" value="Chromosome"/>
</dbReference>
<feature type="domain" description="ATP-grasp" evidence="1">
    <location>
        <begin position="133"/>
        <end position="256"/>
    </location>
</feature>
<sequence length="261" mass="29113">MQLLFPCDPFNKRVADEAYGEEFDAACAAGFACSLFSFEDFEAGQFKAQPALSAGVHVLYRGWMLTPDDYARLHRAIAEHGCAMATSPAQYRHCHYLPEWYALCEEFTPETVIVARDADFAAAVDGRNWPAYFVKDYVKSLTTQRGSVAATPQEIREVVALIEKYRGAVEGGVCIRKFEQLQADSEERYFVLHGQAHGRDGSAPDLVHELARRIDSLFFSVDVVVSSQGELRLVELGDGQVSDRKQWPADRFMAMLATTPA</sequence>
<evidence type="ECO:0000313" key="2">
    <source>
        <dbReference type="EMBL" id="QPI51632.1"/>
    </source>
</evidence>
<dbReference type="Pfam" id="PF14243">
    <property type="entry name" value="R2K_3"/>
    <property type="match status" value="1"/>
</dbReference>
<organism evidence="2 3">
    <name type="scientific">Massilia antarctica</name>
    <dbReference type="NCBI Taxonomy" id="2765360"/>
    <lineage>
        <taxon>Bacteria</taxon>
        <taxon>Pseudomonadati</taxon>
        <taxon>Pseudomonadota</taxon>
        <taxon>Betaproteobacteria</taxon>
        <taxon>Burkholderiales</taxon>
        <taxon>Oxalobacteraceae</taxon>
        <taxon>Telluria group</taxon>
        <taxon>Massilia</taxon>
    </lineage>
</organism>
<protein>
    <submittedName>
        <fullName evidence="2">ATP-grasp domain-containing protein</fullName>
    </submittedName>
</protein>
<accession>A0AA49AA85</accession>